<dbReference type="AlphaFoldDB" id="A0A1Z3ML00"/>
<organism evidence="1">
    <name type="scientific">Alcaligenes faecalis</name>
    <dbReference type="NCBI Taxonomy" id="511"/>
    <lineage>
        <taxon>Bacteria</taxon>
        <taxon>Pseudomonadati</taxon>
        <taxon>Pseudomonadota</taxon>
        <taxon>Betaproteobacteria</taxon>
        <taxon>Burkholderiales</taxon>
        <taxon>Alcaligenaceae</taxon>
        <taxon>Alcaligenes</taxon>
    </lineage>
</organism>
<keyword evidence="1" id="KW-0614">Plasmid</keyword>
<evidence type="ECO:0000313" key="1">
    <source>
        <dbReference type="EMBL" id="ASD48482.1"/>
    </source>
</evidence>
<accession>A0A1Z3ML00</accession>
<reference evidence="1" key="1">
    <citation type="submission" date="2017-02" db="EMBL/GenBank/DDBJ databases">
        <title>Emergence of VIM metallo-beta-lactamase producing Alcaligenes faecalis in GAZA, Palestine.</title>
        <authorList>
            <person name="Al Laham N."/>
            <person name="Chavda K."/>
            <person name="Cienfuegos V."/>
            <person name="Kreiswirth B."/>
            <person name="Chen L."/>
        </authorList>
    </citation>
    <scope>NUCLEOTIDE SEQUENCE</scope>
    <source>
        <strain evidence="1">GZAF1</strain>
        <plasmid evidence="1">pGZAF1_VIM</plasmid>
    </source>
</reference>
<dbReference type="RefSeq" id="WP_143243718.1">
    <property type="nucleotide sequence ID" value="NZ_MSZN01000014.1"/>
</dbReference>
<name>A0A1Z3ML00_ALCFA</name>
<sequence>MNQLNVIKTSDYVGFGQIQDALNHQAIHGGWVFESDCGSLNVCFNTTFTPTKIITHPVTRGVSGRLL</sequence>
<proteinExistence type="predicted"/>
<protein>
    <submittedName>
        <fullName evidence="1">Uncharacterized protein</fullName>
    </submittedName>
</protein>
<dbReference type="EMBL" id="KY623659">
    <property type="protein sequence ID" value="ASD48482.1"/>
    <property type="molecule type" value="Genomic_DNA"/>
</dbReference>
<geneLocation type="plasmid" evidence="1">
    <name>pGZAF1_VIM</name>
</geneLocation>